<name>A0A6A4HCA4_9AGAR</name>
<feature type="transmembrane region" description="Helical" evidence="1">
    <location>
        <begin position="41"/>
        <end position="66"/>
    </location>
</feature>
<dbReference type="PANTHER" id="PTHR40465:SF1">
    <property type="entry name" value="DUF6534 DOMAIN-CONTAINING PROTEIN"/>
    <property type="match status" value="1"/>
</dbReference>
<reference evidence="3" key="1">
    <citation type="journal article" date="2019" name="Environ. Microbiol.">
        <title>Fungal ecological strategies reflected in gene transcription - a case study of two litter decomposers.</title>
        <authorList>
            <person name="Barbi F."/>
            <person name="Kohler A."/>
            <person name="Barry K."/>
            <person name="Baskaran P."/>
            <person name="Daum C."/>
            <person name="Fauchery L."/>
            <person name="Ihrmark K."/>
            <person name="Kuo A."/>
            <person name="LaButti K."/>
            <person name="Lipzen A."/>
            <person name="Morin E."/>
            <person name="Grigoriev I.V."/>
            <person name="Henrissat B."/>
            <person name="Lindahl B."/>
            <person name="Martin F."/>
        </authorList>
    </citation>
    <scope>NUCLEOTIDE SEQUENCE</scope>
    <source>
        <strain evidence="3">JB14</strain>
    </source>
</reference>
<feature type="domain" description="DUF6534" evidence="2">
    <location>
        <begin position="9"/>
        <end position="95"/>
    </location>
</feature>
<organism evidence="3 4">
    <name type="scientific">Gymnopus androsaceus JB14</name>
    <dbReference type="NCBI Taxonomy" id="1447944"/>
    <lineage>
        <taxon>Eukaryota</taxon>
        <taxon>Fungi</taxon>
        <taxon>Dikarya</taxon>
        <taxon>Basidiomycota</taxon>
        <taxon>Agaricomycotina</taxon>
        <taxon>Agaricomycetes</taxon>
        <taxon>Agaricomycetidae</taxon>
        <taxon>Agaricales</taxon>
        <taxon>Marasmiineae</taxon>
        <taxon>Omphalotaceae</taxon>
        <taxon>Gymnopus</taxon>
    </lineage>
</organism>
<evidence type="ECO:0000259" key="2">
    <source>
        <dbReference type="Pfam" id="PF20152"/>
    </source>
</evidence>
<sequence>MASTGLACAAIADLLIAASLCFYLHKSHTGIRATDSVINKLLVYAINTGLLTSIFAVVDMICFLTMPHNLIHDAMNIMVGKLYTSSLLASLNVRTDLRSTLNVEPAYSMSNFNASRASRSGAGTFPANNITESNVVDIQAKYVELDPPPSMSMVNDSSQSNKAGFIV</sequence>
<proteinExistence type="predicted"/>
<gene>
    <name evidence="3" type="ORF">BT96DRAFT_997746</name>
</gene>
<keyword evidence="1" id="KW-1133">Transmembrane helix</keyword>
<protein>
    <recommendedName>
        <fullName evidence="2">DUF6534 domain-containing protein</fullName>
    </recommendedName>
</protein>
<keyword evidence="4" id="KW-1185">Reference proteome</keyword>
<dbReference type="InterPro" id="IPR045339">
    <property type="entry name" value="DUF6534"/>
</dbReference>
<evidence type="ECO:0000313" key="4">
    <source>
        <dbReference type="Proteomes" id="UP000799118"/>
    </source>
</evidence>
<dbReference type="Proteomes" id="UP000799118">
    <property type="component" value="Unassembled WGS sequence"/>
</dbReference>
<dbReference type="AlphaFoldDB" id="A0A6A4HCA4"/>
<dbReference type="Pfam" id="PF20152">
    <property type="entry name" value="DUF6534"/>
    <property type="match status" value="1"/>
</dbReference>
<dbReference type="EMBL" id="ML769533">
    <property type="protein sequence ID" value="KAE9395343.1"/>
    <property type="molecule type" value="Genomic_DNA"/>
</dbReference>
<dbReference type="OrthoDB" id="2745105at2759"/>
<keyword evidence="1" id="KW-0472">Membrane</keyword>
<evidence type="ECO:0000256" key="1">
    <source>
        <dbReference type="SAM" id="Phobius"/>
    </source>
</evidence>
<accession>A0A6A4HCA4</accession>
<keyword evidence="1" id="KW-0812">Transmembrane</keyword>
<evidence type="ECO:0000313" key="3">
    <source>
        <dbReference type="EMBL" id="KAE9395343.1"/>
    </source>
</evidence>
<dbReference type="PANTHER" id="PTHR40465">
    <property type="entry name" value="CHROMOSOME 1, WHOLE GENOME SHOTGUN SEQUENCE"/>
    <property type="match status" value="1"/>
</dbReference>